<dbReference type="EMBL" id="CP006850">
    <property type="protein sequence ID" value="AHH19933.1"/>
    <property type="molecule type" value="Genomic_DNA"/>
</dbReference>
<dbReference type="KEGG" id="nno:NONO_c51490"/>
<dbReference type="SUPFAM" id="SSF54593">
    <property type="entry name" value="Glyoxalase/Bleomycin resistance protein/Dihydroxybiphenyl dioxygenase"/>
    <property type="match status" value="1"/>
</dbReference>
<dbReference type="PIRSF" id="PIRSF021700">
    <property type="entry name" value="3_dmu_93_MTrfase"/>
    <property type="match status" value="1"/>
</dbReference>
<sequence length="149" mass="16200">MQPSTFLYFDGRAEEAAELYTGIFTDSAIIDRQLDPEGAVSRITFELAGQRYMAYNGNARFVFTSAISIYVDCETQEEVDKLWSALTLGGQEGPGGSLTDRFGVTWQVYPTELRELLDAAEPAAAARILNALHAMRKIDVAGLRAAGAG</sequence>
<name>W5TLV8_9NOCA</name>
<dbReference type="InterPro" id="IPR028973">
    <property type="entry name" value="PhnB-like"/>
</dbReference>
<evidence type="ECO:0000313" key="3">
    <source>
        <dbReference type="Proteomes" id="UP000019150"/>
    </source>
</evidence>
<dbReference type="Gene3D" id="3.10.180.10">
    <property type="entry name" value="2,3-Dihydroxybiphenyl 1,2-Dioxygenase, domain 1"/>
    <property type="match status" value="1"/>
</dbReference>
<evidence type="ECO:0000313" key="2">
    <source>
        <dbReference type="EMBL" id="AHH19933.1"/>
    </source>
</evidence>
<feature type="domain" description="PhnB-like" evidence="1">
    <location>
        <begin position="5"/>
        <end position="108"/>
    </location>
</feature>
<organism evidence="2 3">
    <name type="scientific">Nocardia nova SH22a</name>
    <dbReference type="NCBI Taxonomy" id="1415166"/>
    <lineage>
        <taxon>Bacteria</taxon>
        <taxon>Bacillati</taxon>
        <taxon>Actinomycetota</taxon>
        <taxon>Actinomycetes</taxon>
        <taxon>Mycobacteriales</taxon>
        <taxon>Nocardiaceae</taxon>
        <taxon>Nocardia</taxon>
    </lineage>
</organism>
<dbReference type="CDD" id="cd06588">
    <property type="entry name" value="PhnB_like"/>
    <property type="match status" value="1"/>
</dbReference>
<dbReference type="AlphaFoldDB" id="W5TLV8"/>
<dbReference type="OrthoDB" id="9806473at2"/>
<evidence type="ECO:0000259" key="1">
    <source>
        <dbReference type="Pfam" id="PF06983"/>
    </source>
</evidence>
<dbReference type="InterPro" id="IPR009725">
    <property type="entry name" value="3_dmu_93_MTrfase"/>
</dbReference>
<dbReference type="HOGENOM" id="CLU_046006_22_1_11"/>
<dbReference type="RefSeq" id="WP_025351319.1">
    <property type="nucleotide sequence ID" value="NZ_CP006850.1"/>
</dbReference>
<keyword evidence="2" id="KW-0830">Ubiquinone</keyword>
<dbReference type="Pfam" id="PF06983">
    <property type="entry name" value="3-dmu-9_3-mt"/>
    <property type="match status" value="1"/>
</dbReference>
<gene>
    <name evidence="2" type="ORF">NONO_c51490</name>
</gene>
<dbReference type="eggNOG" id="COG3865">
    <property type="taxonomic scope" value="Bacteria"/>
</dbReference>
<dbReference type="Proteomes" id="UP000019150">
    <property type="component" value="Chromosome"/>
</dbReference>
<dbReference type="PATRIC" id="fig|1415166.3.peg.5311"/>
<dbReference type="GO" id="GO:0008168">
    <property type="term" value="F:methyltransferase activity"/>
    <property type="evidence" value="ECO:0007669"/>
    <property type="project" value="UniProtKB-KW"/>
</dbReference>
<dbReference type="STRING" id="1415166.NONO_c51490"/>
<keyword evidence="3" id="KW-1185">Reference proteome</keyword>
<dbReference type="InterPro" id="IPR029068">
    <property type="entry name" value="Glyas_Bleomycin-R_OHBP_Dase"/>
</dbReference>
<proteinExistence type="predicted"/>
<dbReference type="PANTHER" id="PTHR33990">
    <property type="entry name" value="PROTEIN YJDN-RELATED"/>
    <property type="match status" value="1"/>
</dbReference>
<dbReference type="GO" id="GO:0032259">
    <property type="term" value="P:methylation"/>
    <property type="evidence" value="ECO:0007669"/>
    <property type="project" value="UniProtKB-KW"/>
</dbReference>
<reference evidence="2 3" key="1">
    <citation type="journal article" date="2014" name="Appl. Environ. Microbiol.">
        <title>Insights into the Microbial Degradation of Rubber and Gutta-Percha by Analysis of the Complete Genome of Nocardia nova SH22a.</title>
        <authorList>
            <person name="Luo Q."/>
            <person name="Hiessl S."/>
            <person name="Poehlein A."/>
            <person name="Daniel R."/>
            <person name="Steinbuchel A."/>
        </authorList>
    </citation>
    <scope>NUCLEOTIDE SEQUENCE [LARGE SCALE GENOMIC DNA]</scope>
    <source>
        <strain evidence="2">SH22a</strain>
    </source>
</reference>
<keyword evidence="2" id="KW-0489">Methyltransferase</keyword>
<keyword evidence="2" id="KW-0808">Transferase</keyword>
<protein>
    <submittedName>
        <fullName evidence="2">Putative 3-demethylubiquinone-9 3-methyltransferase</fullName>
    </submittedName>
</protein>
<accession>W5TLV8</accession>